<accession>A0A8D8QBK8</accession>
<proteinExistence type="predicted"/>
<sequence>MVNVFSFMFVIFHVELLKKNCKLLSVGLSLLNILFVREERLKMSKICEFLKTNFSNVTIKSKLVSKGGIKTMINPEEMFKTLSTGQKKIQYDSRIGGLIWVNAPHNF</sequence>
<dbReference type="AlphaFoldDB" id="A0A8D8QBK8"/>
<dbReference type="EMBL" id="HBUF01068003">
    <property type="protein sequence ID" value="CAG6628482.1"/>
    <property type="molecule type" value="Transcribed_RNA"/>
</dbReference>
<protein>
    <submittedName>
        <fullName evidence="1">Uncharacterized protein</fullName>
    </submittedName>
</protein>
<evidence type="ECO:0000313" key="1">
    <source>
        <dbReference type="EMBL" id="CAG6628482.1"/>
    </source>
</evidence>
<name>A0A8D8QBK8_9HEMI</name>
<organism evidence="1">
    <name type="scientific">Cacopsylla melanoneura</name>
    <dbReference type="NCBI Taxonomy" id="428564"/>
    <lineage>
        <taxon>Eukaryota</taxon>
        <taxon>Metazoa</taxon>
        <taxon>Ecdysozoa</taxon>
        <taxon>Arthropoda</taxon>
        <taxon>Hexapoda</taxon>
        <taxon>Insecta</taxon>
        <taxon>Pterygota</taxon>
        <taxon>Neoptera</taxon>
        <taxon>Paraneoptera</taxon>
        <taxon>Hemiptera</taxon>
        <taxon>Sternorrhyncha</taxon>
        <taxon>Psylloidea</taxon>
        <taxon>Psyllidae</taxon>
        <taxon>Psyllinae</taxon>
        <taxon>Cacopsylla</taxon>
    </lineage>
</organism>
<reference evidence="1" key="1">
    <citation type="submission" date="2021-05" db="EMBL/GenBank/DDBJ databases">
        <authorList>
            <person name="Alioto T."/>
            <person name="Alioto T."/>
            <person name="Gomez Garrido J."/>
        </authorList>
    </citation>
    <scope>NUCLEOTIDE SEQUENCE</scope>
</reference>